<evidence type="ECO:0000313" key="3">
    <source>
        <dbReference type="EMBL" id="MFB9377682.1"/>
    </source>
</evidence>
<feature type="region of interest" description="Disordered" evidence="1">
    <location>
        <begin position="1"/>
        <end position="36"/>
    </location>
</feature>
<proteinExistence type="predicted"/>
<dbReference type="EMBL" id="JBHMDM010000007">
    <property type="protein sequence ID" value="MFB9377682.1"/>
    <property type="molecule type" value="Genomic_DNA"/>
</dbReference>
<reference evidence="3 4" key="1">
    <citation type="submission" date="2024-09" db="EMBL/GenBank/DDBJ databases">
        <authorList>
            <person name="Sun Q."/>
            <person name="Mori K."/>
        </authorList>
    </citation>
    <scope>NUCLEOTIDE SEQUENCE [LARGE SCALE GENOMIC DNA]</scope>
    <source>
        <strain evidence="3 4">TISTR 1856</strain>
    </source>
</reference>
<organism evidence="3 4">
    <name type="scientific">Kineococcus gynurae</name>
    <dbReference type="NCBI Taxonomy" id="452979"/>
    <lineage>
        <taxon>Bacteria</taxon>
        <taxon>Bacillati</taxon>
        <taxon>Actinomycetota</taxon>
        <taxon>Actinomycetes</taxon>
        <taxon>Kineosporiales</taxon>
        <taxon>Kineosporiaceae</taxon>
        <taxon>Kineococcus</taxon>
    </lineage>
</organism>
<evidence type="ECO:0000259" key="2">
    <source>
        <dbReference type="Pfam" id="PF12697"/>
    </source>
</evidence>
<dbReference type="RefSeq" id="WP_380138008.1">
    <property type="nucleotide sequence ID" value="NZ_JBHLUI010000008.1"/>
</dbReference>
<comment type="caution">
    <text evidence="3">The sequence shown here is derived from an EMBL/GenBank/DDBJ whole genome shotgun (WGS) entry which is preliminary data.</text>
</comment>
<keyword evidence="3" id="KW-0378">Hydrolase</keyword>
<dbReference type="Pfam" id="PF12697">
    <property type="entry name" value="Abhydrolase_6"/>
    <property type="match status" value="1"/>
</dbReference>
<dbReference type="Gene3D" id="3.40.50.1820">
    <property type="entry name" value="alpha/beta hydrolase"/>
    <property type="match status" value="1"/>
</dbReference>
<dbReference type="InterPro" id="IPR000073">
    <property type="entry name" value="AB_hydrolase_1"/>
</dbReference>
<keyword evidence="4" id="KW-1185">Reference proteome</keyword>
<evidence type="ECO:0000256" key="1">
    <source>
        <dbReference type="SAM" id="MobiDB-lite"/>
    </source>
</evidence>
<dbReference type="SUPFAM" id="SSF53474">
    <property type="entry name" value="alpha/beta-Hydrolases"/>
    <property type="match status" value="1"/>
</dbReference>
<dbReference type="PANTHER" id="PTHR43689">
    <property type="entry name" value="HYDROLASE"/>
    <property type="match status" value="1"/>
</dbReference>
<gene>
    <name evidence="3" type="ORF">ACFFVI_11965</name>
</gene>
<dbReference type="Proteomes" id="UP001589748">
    <property type="component" value="Unassembled WGS sequence"/>
</dbReference>
<evidence type="ECO:0000313" key="4">
    <source>
        <dbReference type="Proteomes" id="UP001589748"/>
    </source>
</evidence>
<accession>A0ABV5LUB4</accession>
<dbReference type="PANTHER" id="PTHR43689:SF8">
    <property type="entry name" value="ALPHA_BETA-HYDROLASES SUPERFAMILY PROTEIN"/>
    <property type="match status" value="1"/>
</dbReference>
<feature type="domain" description="AB hydrolase-1" evidence="2">
    <location>
        <begin position="57"/>
        <end position="299"/>
    </location>
</feature>
<dbReference type="GO" id="GO:0016787">
    <property type="term" value="F:hydrolase activity"/>
    <property type="evidence" value="ECO:0007669"/>
    <property type="project" value="UniProtKB-KW"/>
</dbReference>
<protein>
    <submittedName>
        <fullName evidence="3">Alpha/beta fold hydrolase</fullName>
    </submittedName>
</protein>
<sequence length="331" mass="34752">MPVASSALHDAPTRAVPPARPSADDATHPGPDRPEVELRHGFACRHVGTAGPAAPLLVLVHGLGGASHAWAPVLEELAAGHRLLLVDLPGHGRSPAAAGAAEMAPARLGARLAQLCRDLGEDVHLVGHSLGGWVVLEAAAADGTDGSDGDEGVVRSVTALTPAGLWYRPRPRPPLLPTGQRLARASARLPDWVTASAPVRLLGFATTSAAPLALPLPLLRDAVEAIATATGYADANTAIATGSFTRAADVTCPVTLVSADRDVVIPRAYLRPELAPRQTRFERLRRCGHVPAWDRPADCLRIITATVRSARLRDARRRDARLRAAVRPQAS</sequence>
<feature type="compositionally biased region" description="Basic and acidic residues" evidence="1">
    <location>
        <begin position="22"/>
        <end position="36"/>
    </location>
</feature>
<dbReference type="InterPro" id="IPR029058">
    <property type="entry name" value="AB_hydrolase_fold"/>
</dbReference>
<name>A0ABV5LUB4_9ACTN</name>